<dbReference type="EMBL" id="VNKQ01000014">
    <property type="protein sequence ID" value="KAG0646931.1"/>
    <property type="molecule type" value="Genomic_DNA"/>
</dbReference>
<dbReference type="GO" id="GO:0016705">
    <property type="term" value="F:oxidoreductase activity, acting on paired donors, with incorporation or reduction of molecular oxygen"/>
    <property type="evidence" value="ECO:0007669"/>
    <property type="project" value="InterPro"/>
</dbReference>
<evidence type="ECO:0000256" key="3">
    <source>
        <dbReference type="ARBA" id="ARBA00022723"/>
    </source>
</evidence>
<keyword evidence="8" id="KW-1133">Transmembrane helix</keyword>
<keyword evidence="10" id="KW-0503">Monooxygenase</keyword>
<keyword evidence="4" id="KW-0274">FAD</keyword>
<reference evidence="10" key="1">
    <citation type="submission" date="2019-07" db="EMBL/GenBank/DDBJ databases">
        <title>Hyphodiscus hymeniophilus genome sequencing and assembly.</title>
        <authorList>
            <person name="Kramer G."/>
            <person name="Nodwell J."/>
        </authorList>
    </citation>
    <scope>NUCLEOTIDE SEQUENCE</scope>
    <source>
        <strain evidence="10">ATCC 34498</strain>
    </source>
</reference>
<accession>A0A9P6VFG0</accession>
<keyword evidence="8" id="KW-0812">Transmembrane</keyword>
<dbReference type="InterPro" id="IPR050364">
    <property type="entry name" value="Cytochrome_P450_fung"/>
</dbReference>
<evidence type="ECO:0000313" key="10">
    <source>
        <dbReference type="EMBL" id="KAG0646931.1"/>
    </source>
</evidence>
<comment type="caution">
    <text evidence="10">The sequence shown here is derived from an EMBL/GenBank/DDBJ whole genome shotgun (WGS) entry which is preliminary data.</text>
</comment>
<gene>
    <name evidence="10" type="ORF">D0Z07_6362</name>
</gene>
<evidence type="ECO:0000256" key="1">
    <source>
        <dbReference type="ARBA" id="ARBA00010617"/>
    </source>
</evidence>
<dbReference type="InterPro" id="IPR036188">
    <property type="entry name" value="FAD/NAD-bd_sf"/>
</dbReference>
<keyword evidence="6 7" id="KW-0408">Iron</keyword>
<protein>
    <submittedName>
        <fullName evidence="10">Cytochrome P450 monooxygenase patI</fullName>
    </submittedName>
</protein>
<dbReference type="SUPFAM" id="SSF48264">
    <property type="entry name" value="Cytochrome P450"/>
    <property type="match status" value="1"/>
</dbReference>
<dbReference type="PANTHER" id="PTHR46300">
    <property type="entry name" value="P450, PUTATIVE (EUROFUNG)-RELATED-RELATED"/>
    <property type="match status" value="1"/>
</dbReference>
<dbReference type="InterPro" id="IPR001128">
    <property type="entry name" value="Cyt_P450"/>
</dbReference>
<evidence type="ECO:0000259" key="9">
    <source>
        <dbReference type="Pfam" id="PF01494"/>
    </source>
</evidence>
<dbReference type="AlphaFoldDB" id="A0A9P6VFG0"/>
<dbReference type="GO" id="GO:0020037">
    <property type="term" value="F:heme binding"/>
    <property type="evidence" value="ECO:0007669"/>
    <property type="project" value="InterPro"/>
</dbReference>
<dbReference type="OrthoDB" id="1470350at2759"/>
<dbReference type="InterPro" id="IPR036396">
    <property type="entry name" value="Cyt_P450_sf"/>
</dbReference>
<dbReference type="PRINTS" id="PR00463">
    <property type="entry name" value="EP450I"/>
</dbReference>
<dbReference type="GO" id="GO:0004497">
    <property type="term" value="F:monooxygenase activity"/>
    <property type="evidence" value="ECO:0007669"/>
    <property type="project" value="UniProtKB-KW"/>
</dbReference>
<dbReference type="InterPro" id="IPR002938">
    <property type="entry name" value="FAD-bd"/>
</dbReference>
<organism evidence="10 11">
    <name type="scientific">Hyphodiscus hymeniophilus</name>
    <dbReference type="NCBI Taxonomy" id="353542"/>
    <lineage>
        <taxon>Eukaryota</taxon>
        <taxon>Fungi</taxon>
        <taxon>Dikarya</taxon>
        <taxon>Ascomycota</taxon>
        <taxon>Pezizomycotina</taxon>
        <taxon>Leotiomycetes</taxon>
        <taxon>Helotiales</taxon>
        <taxon>Hyphodiscaceae</taxon>
        <taxon>Hyphodiscus</taxon>
    </lineage>
</organism>
<dbReference type="Pfam" id="PF01494">
    <property type="entry name" value="FAD_binding_3"/>
    <property type="match status" value="1"/>
</dbReference>
<evidence type="ECO:0000256" key="4">
    <source>
        <dbReference type="ARBA" id="ARBA00022827"/>
    </source>
</evidence>
<keyword evidence="11" id="KW-1185">Reference proteome</keyword>
<proteinExistence type="inferred from homology"/>
<name>A0A9P6VFG0_9HELO</name>
<keyword evidence="3 7" id="KW-0479">Metal-binding</keyword>
<comment type="cofactor">
    <cofactor evidence="7">
        <name>heme</name>
        <dbReference type="ChEBI" id="CHEBI:30413"/>
    </cofactor>
</comment>
<feature type="transmembrane region" description="Helical" evidence="8">
    <location>
        <begin position="456"/>
        <end position="479"/>
    </location>
</feature>
<dbReference type="GO" id="GO:0005506">
    <property type="term" value="F:iron ion binding"/>
    <property type="evidence" value="ECO:0007669"/>
    <property type="project" value="InterPro"/>
</dbReference>
<evidence type="ECO:0000256" key="8">
    <source>
        <dbReference type="SAM" id="Phobius"/>
    </source>
</evidence>
<evidence type="ECO:0000313" key="11">
    <source>
        <dbReference type="Proteomes" id="UP000785200"/>
    </source>
</evidence>
<evidence type="ECO:0000256" key="6">
    <source>
        <dbReference type="ARBA" id="ARBA00023004"/>
    </source>
</evidence>
<keyword evidence="8" id="KW-0472">Membrane</keyword>
<dbReference type="GO" id="GO:0071949">
    <property type="term" value="F:FAD binding"/>
    <property type="evidence" value="ECO:0007669"/>
    <property type="project" value="InterPro"/>
</dbReference>
<dbReference type="PANTHER" id="PTHR46300:SF4">
    <property type="entry name" value="CYTOCHROME P450 98A3"/>
    <property type="match status" value="1"/>
</dbReference>
<dbReference type="InterPro" id="IPR017972">
    <property type="entry name" value="Cyt_P450_CS"/>
</dbReference>
<evidence type="ECO:0000256" key="7">
    <source>
        <dbReference type="PIRSR" id="PIRSR602401-1"/>
    </source>
</evidence>
<dbReference type="SUPFAM" id="SSF54373">
    <property type="entry name" value="FAD-linked reductases, C-terminal domain"/>
    <property type="match status" value="1"/>
</dbReference>
<dbReference type="PRINTS" id="PR00385">
    <property type="entry name" value="P450"/>
</dbReference>
<dbReference type="Proteomes" id="UP000785200">
    <property type="component" value="Unassembled WGS sequence"/>
</dbReference>
<keyword evidence="2" id="KW-0285">Flavoprotein</keyword>
<sequence>MGSYDQPHPSGIRVVIVGAGYAGLTAAIECHRKGHSVLVLESFPELKILGDIISFAPNSGRIFQRWPGVDAKLDPIIHKSDGLLMKTYLGEDILKQTWASEQRTYGKEYNGHRGEIHEIVYEHALALGIDIRLNHKVEDYFETETEAGVTVNAERFSGDVVLAADGVRSKGRTIVLGHEDKPKSSGYAIYRTWFDSTKLAKDPDTAWMVNDGDKHCAWLGPDIHFIAASVKNGKDFSWVCTHKDEADVEESWQAHAPLSDAQRVLEGWDPILQKILNATPSPLIDWKLVYRDPLPTWISPRKRIAVIGDAAHPFLPTSIQGASQAMEDGVTMAVCLTRCGKGRIPEGVAGFEALRYERARAAQKTGEQTRDTWHKADWDEVKKKPESMKLKREAWLLDFDAEQYAEDNYAATVALLNDTGTEAGREYNVPDRAQSLETRIREDCDLSKPTNSFTMALIPILSFWYAVAAVVAIPLLILFSDIWKWSRMPPGPLPIPFIGNKLPISKPWIQFQEWSRTYGPIFTIWVGRRPTLVISDPNVAVDLMEKRSNKYSSRPRFVVMGEIYDTGSVLVQPYGKDWSTRRKLLHRALTPAALRTYVQRQEAEATRMVDGVMRNPDNWEREFDRFTASVVFSISYGHRIDSLNSPIIRQRLEFMQFMASLNVPGAYLAESFPVLKHVPSFLAPWKRNIREHAELETAANIALVDDVRRDLDFGAEKGDEVAPSLTQTLLSVREKEAIPLPDKDFSFVPASLFGAGSDTTASTMCSAILAFVTHPQVLQTAQAELDSVIGFERTPRFEDEAQLPYLRALCKEVLRWRPVAVLGGTPHASTEDDVYQEWRIPAGTTILGNTWAINLNEEYYPNPQLFDPARFLDEKDSRFTPALKGTKSHPAKAGHSSFGWGRRICPGADLAANSLFIALSKLIWSFDILPTMKYDTFDYTDGFNIRPRPFQCQIRVRSGLQKKVLEEELKVAEAYMAKFPAYE</sequence>
<dbReference type="InterPro" id="IPR002401">
    <property type="entry name" value="Cyt_P450_E_grp-I"/>
</dbReference>
<keyword evidence="7" id="KW-0349">Heme</keyword>
<dbReference type="SUPFAM" id="SSF51905">
    <property type="entry name" value="FAD/NAD(P)-binding domain"/>
    <property type="match status" value="1"/>
</dbReference>
<feature type="binding site" description="axial binding residue" evidence="7">
    <location>
        <position position="905"/>
    </location>
    <ligand>
        <name>heme</name>
        <dbReference type="ChEBI" id="CHEBI:30413"/>
    </ligand>
    <ligandPart>
        <name>Fe</name>
        <dbReference type="ChEBI" id="CHEBI:18248"/>
    </ligandPart>
</feature>
<evidence type="ECO:0000256" key="2">
    <source>
        <dbReference type="ARBA" id="ARBA00022630"/>
    </source>
</evidence>
<dbReference type="CDD" id="cd11065">
    <property type="entry name" value="CYP64-like"/>
    <property type="match status" value="1"/>
</dbReference>
<feature type="domain" description="FAD-binding" evidence="9">
    <location>
        <begin position="13"/>
        <end position="346"/>
    </location>
</feature>
<dbReference type="Gene3D" id="1.10.630.10">
    <property type="entry name" value="Cytochrome P450"/>
    <property type="match status" value="1"/>
</dbReference>
<dbReference type="PROSITE" id="PS00086">
    <property type="entry name" value="CYTOCHROME_P450"/>
    <property type="match status" value="1"/>
</dbReference>
<dbReference type="Pfam" id="PF00067">
    <property type="entry name" value="p450"/>
    <property type="match status" value="1"/>
</dbReference>
<keyword evidence="5" id="KW-0560">Oxidoreductase</keyword>
<dbReference type="Gene3D" id="3.50.50.60">
    <property type="entry name" value="FAD/NAD(P)-binding domain"/>
    <property type="match status" value="1"/>
</dbReference>
<comment type="similarity">
    <text evidence="1">Belongs to the cytochrome P450 family.</text>
</comment>
<evidence type="ECO:0000256" key="5">
    <source>
        <dbReference type="ARBA" id="ARBA00023002"/>
    </source>
</evidence>